<dbReference type="Pfam" id="PF10074">
    <property type="entry name" value="RovC_DNA-bd"/>
    <property type="match status" value="1"/>
</dbReference>
<dbReference type="Proteomes" id="UP000534870">
    <property type="component" value="Unassembled WGS sequence"/>
</dbReference>
<evidence type="ECO:0000313" key="4">
    <source>
        <dbReference type="Proteomes" id="UP000534870"/>
    </source>
</evidence>
<evidence type="ECO:0000259" key="2">
    <source>
        <dbReference type="Pfam" id="PF10074"/>
    </source>
</evidence>
<comment type="caution">
    <text evidence="3">The sequence shown here is derived from an EMBL/GenBank/DDBJ whole genome shotgun (WGS) entry which is preliminary data.</text>
</comment>
<protein>
    <submittedName>
        <fullName evidence="3">DUF2285 domain-containing protein</fullName>
    </submittedName>
</protein>
<name>A0A7Y7ITZ6_9PROT</name>
<feature type="region of interest" description="Disordered" evidence="1">
    <location>
        <begin position="1"/>
        <end position="37"/>
    </location>
</feature>
<evidence type="ECO:0000313" key="3">
    <source>
        <dbReference type="EMBL" id="NVN09795.1"/>
    </source>
</evidence>
<dbReference type="InterPro" id="IPR018754">
    <property type="entry name" value="RovC-like_DNA-bd"/>
</dbReference>
<evidence type="ECO:0000256" key="1">
    <source>
        <dbReference type="SAM" id="MobiDB-lite"/>
    </source>
</evidence>
<sequence>MPSSCDATLNIVATSPKPSARSPARRSTQRRGVPDSLHDGGCAFVHDPTVAVTPGLNPWLPEVAPSVVLLEAAPVGFGIAQGISGPFVETRDASGRGPTRVLDISDETGTVSVRSSDPQAFERPAILLPLDTMFELRLDIALRIVRRARGQAVKLLPTALRLTPLQRARLIQLLHAFDIRDAGGGPREVAAEVLSSDQARLPSVEWKDSHARRRANRLIHDATVLVERGYLKLLRGG</sequence>
<feature type="compositionally biased region" description="Polar residues" evidence="1">
    <location>
        <begin position="1"/>
        <end position="17"/>
    </location>
</feature>
<feature type="domain" description="T6SS Transcription factor RovC-like DNA binding" evidence="2">
    <location>
        <begin position="127"/>
        <end position="235"/>
    </location>
</feature>
<dbReference type="EMBL" id="JABXXP010000005">
    <property type="protein sequence ID" value="NVN09795.1"/>
    <property type="molecule type" value="Genomic_DNA"/>
</dbReference>
<dbReference type="AlphaFoldDB" id="A0A7Y7ITZ6"/>
<gene>
    <name evidence="3" type="ORF">HUK84_01300</name>
</gene>
<proteinExistence type="predicted"/>
<reference evidence="3 4" key="1">
    <citation type="submission" date="2020-06" db="EMBL/GenBank/DDBJ databases">
        <title>Description of novel acetic acid bacteria.</title>
        <authorList>
            <person name="Sombolestani A."/>
        </authorList>
    </citation>
    <scope>NUCLEOTIDE SEQUENCE [LARGE SCALE GENOMIC DNA]</scope>
    <source>
        <strain evidence="3 4">LMG 31431</strain>
    </source>
</reference>
<organism evidence="3 4">
    <name type="scientific">Nguyenibacter vanlangensis</name>
    <dbReference type="NCBI Taxonomy" id="1216886"/>
    <lineage>
        <taxon>Bacteria</taxon>
        <taxon>Pseudomonadati</taxon>
        <taxon>Pseudomonadota</taxon>
        <taxon>Alphaproteobacteria</taxon>
        <taxon>Acetobacterales</taxon>
        <taxon>Acetobacteraceae</taxon>
        <taxon>Nguyenibacter</taxon>
    </lineage>
</organism>
<accession>A0A7Y7ITZ6</accession>